<feature type="compositionally biased region" description="Basic and acidic residues" evidence="1">
    <location>
        <begin position="188"/>
        <end position="198"/>
    </location>
</feature>
<dbReference type="EnsemblMetazoa" id="XM_030986064">
    <property type="protein sequence ID" value="XP_030841924"/>
    <property type="gene ID" value="LOC115924188"/>
</dbReference>
<dbReference type="OrthoDB" id="6772952at2759"/>
<reference evidence="2" key="2">
    <citation type="submission" date="2021-01" db="UniProtKB">
        <authorList>
            <consortium name="EnsemblMetazoa"/>
        </authorList>
    </citation>
    <scope>IDENTIFICATION</scope>
</reference>
<proteinExistence type="predicted"/>
<dbReference type="Proteomes" id="UP000007110">
    <property type="component" value="Unassembled WGS sequence"/>
</dbReference>
<dbReference type="KEGG" id="spu:115924188"/>
<dbReference type="InParanoid" id="A0A7M7NWD0"/>
<protein>
    <submittedName>
        <fullName evidence="2">Uncharacterized protein</fullName>
    </submittedName>
</protein>
<reference evidence="3" key="1">
    <citation type="submission" date="2015-02" db="EMBL/GenBank/DDBJ databases">
        <title>Genome sequencing for Strongylocentrotus purpuratus.</title>
        <authorList>
            <person name="Murali S."/>
            <person name="Liu Y."/>
            <person name="Vee V."/>
            <person name="English A."/>
            <person name="Wang M."/>
            <person name="Skinner E."/>
            <person name="Han Y."/>
            <person name="Muzny D.M."/>
            <person name="Worley K.C."/>
            <person name="Gibbs R.A."/>
        </authorList>
    </citation>
    <scope>NUCLEOTIDE SEQUENCE</scope>
</reference>
<sequence>MSVGANRDELPMAILKSFYSHGNDDKAYSSDDFERYKRENCCELRGGRLNFYEKGEPDHNTTTTVMKVERRRGTNILILRCGPGGRTVIFLEFDSMRLTGEWQEALCRCTGQPYDPTPALRRVRSEITAAANKWKRRALTRSTFPDIVDEQVDPDSEQVDPSSETPQEAPLAPPVTLPEGPSGPVSSRSRDDDLRCCL</sequence>
<dbReference type="RefSeq" id="XP_030841924.1">
    <property type="nucleotide sequence ID" value="XM_030986064.1"/>
</dbReference>
<evidence type="ECO:0000256" key="1">
    <source>
        <dbReference type="SAM" id="MobiDB-lite"/>
    </source>
</evidence>
<name>A0A7M7NWD0_STRPU</name>
<feature type="region of interest" description="Disordered" evidence="1">
    <location>
        <begin position="145"/>
        <end position="198"/>
    </location>
</feature>
<dbReference type="GeneID" id="115924188"/>
<feature type="compositionally biased region" description="Acidic residues" evidence="1">
    <location>
        <begin position="147"/>
        <end position="158"/>
    </location>
</feature>
<evidence type="ECO:0000313" key="3">
    <source>
        <dbReference type="Proteomes" id="UP000007110"/>
    </source>
</evidence>
<evidence type="ECO:0000313" key="2">
    <source>
        <dbReference type="EnsemblMetazoa" id="XP_030841924"/>
    </source>
</evidence>
<dbReference type="AlphaFoldDB" id="A0A7M7NWD0"/>
<organism evidence="2 3">
    <name type="scientific">Strongylocentrotus purpuratus</name>
    <name type="common">Purple sea urchin</name>
    <dbReference type="NCBI Taxonomy" id="7668"/>
    <lineage>
        <taxon>Eukaryota</taxon>
        <taxon>Metazoa</taxon>
        <taxon>Echinodermata</taxon>
        <taxon>Eleutherozoa</taxon>
        <taxon>Echinozoa</taxon>
        <taxon>Echinoidea</taxon>
        <taxon>Euechinoidea</taxon>
        <taxon>Echinacea</taxon>
        <taxon>Camarodonta</taxon>
        <taxon>Echinidea</taxon>
        <taxon>Strongylocentrotidae</taxon>
        <taxon>Strongylocentrotus</taxon>
    </lineage>
</organism>
<accession>A0A7M7NWD0</accession>
<keyword evidence="3" id="KW-1185">Reference proteome</keyword>